<accession>A0A6J4THD4</accession>
<evidence type="ECO:0000313" key="2">
    <source>
        <dbReference type="EMBL" id="CAA9522548.1"/>
    </source>
</evidence>
<gene>
    <name evidence="2" type="ORF">AVDCRST_MAG53-3427</name>
</gene>
<feature type="region of interest" description="Disordered" evidence="1">
    <location>
        <begin position="1"/>
        <end position="43"/>
    </location>
</feature>
<dbReference type="AlphaFoldDB" id="A0A6J4THD4"/>
<dbReference type="EMBL" id="CADCVR010000106">
    <property type="protein sequence ID" value="CAA9522548.1"/>
    <property type="molecule type" value="Genomic_DNA"/>
</dbReference>
<name>A0A6J4THD4_9ACTN</name>
<reference evidence="2" key="1">
    <citation type="submission" date="2020-02" db="EMBL/GenBank/DDBJ databases">
        <authorList>
            <person name="Meier V. D."/>
        </authorList>
    </citation>
    <scope>NUCLEOTIDE SEQUENCE</scope>
    <source>
        <strain evidence="2">AVDCRST_MAG53</strain>
    </source>
</reference>
<sequence>MSPAGGLLGLAEPSGASGVSADTIEHQREGPLRSGFRAGGHDGRLGFTVVETLRDRLAGRGRAGRRRAPPPPP</sequence>
<protein>
    <submittedName>
        <fullName evidence="2">Uncharacterized protein</fullName>
    </submittedName>
</protein>
<organism evidence="2">
    <name type="scientific">uncultured Solirubrobacteraceae bacterium</name>
    <dbReference type="NCBI Taxonomy" id="1162706"/>
    <lineage>
        <taxon>Bacteria</taxon>
        <taxon>Bacillati</taxon>
        <taxon>Actinomycetota</taxon>
        <taxon>Thermoleophilia</taxon>
        <taxon>Solirubrobacterales</taxon>
        <taxon>Solirubrobacteraceae</taxon>
        <taxon>environmental samples</taxon>
    </lineage>
</organism>
<proteinExistence type="predicted"/>
<evidence type="ECO:0000256" key="1">
    <source>
        <dbReference type="SAM" id="MobiDB-lite"/>
    </source>
</evidence>